<keyword evidence="3" id="KW-1185">Reference proteome</keyword>
<evidence type="ECO:0000313" key="3">
    <source>
        <dbReference type="Proteomes" id="UP000599312"/>
    </source>
</evidence>
<organism evidence="2 3">
    <name type="scientific">Microvirga alba</name>
    <dbReference type="NCBI Taxonomy" id="2791025"/>
    <lineage>
        <taxon>Bacteria</taxon>
        <taxon>Pseudomonadati</taxon>
        <taxon>Pseudomonadota</taxon>
        <taxon>Alphaproteobacteria</taxon>
        <taxon>Hyphomicrobiales</taxon>
        <taxon>Methylobacteriaceae</taxon>
        <taxon>Microvirga</taxon>
    </lineage>
</organism>
<dbReference type="InterPro" id="IPR025187">
    <property type="entry name" value="DUF4112"/>
</dbReference>
<dbReference type="RefSeq" id="WP_196272381.1">
    <property type="nucleotide sequence ID" value="NZ_JADQDO010000006.1"/>
</dbReference>
<protein>
    <submittedName>
        <fullName evidence="2">DUF4112 domain-containing protein</fullName>
    </submittedName>
</protein>
<name>A0A931BSF7_9HYPH</name>
<keyword evidence="1" id="KW-0472">Membrane</keyword>
<evidence type="ECO:0000256" key="1">
    <source>
        <dbReference type="SAM" id="Phobius"/>
    </source>
</evidence>
<dbReference type="EMBL" id="JADQDO010000006">
    <property type="protein sequence ID" value="MBF9234390.1"/>
    <property type="molecule type" value="Genomic_DNA"/>
</dbReference>
<feature type="transmembrane region" description="Helical" evidence="1">
    <location>
        <begin position="51"/>
        <end position="72"/>
    </location>
</feature>
<dbReference type="Proteomes" id="UP000599312">
    <property type="component" value="Unassembled WGS sequence"/>
</dbReference>
<dbReference type="Pfam" id="PF13430">
    <property type="entry name" value="DUF4112"/>
    <property type="match status" value="1"/>
</dbReference>
<comment type="caution">
    <text evidence="2">The sequence shown here is derived from an EMBL/GenBank/DDBJ whole genome shotgun (WGS) entry which is preliminary data.</text>
</comment>
<dbReference type="PANTHER" id="PTHR35519:SF2">
    <property type="entry name" value="PH DOMAIN PROTEIN"/>
    <property type="match status" value="1"/>
</dbReference>
<feature type="transmembrane region" description="Helical" evidence="1">
    <location>
        <begin position="92"/>
        <end position="111"/>
    </location>
</feature>
<gene>
    <name evidence="2" type="ORF">I2H38_13500</name>
</gene>
<sequence>MTASRAAFFETVKAAGPSRADAIARVTLVATLLDNAFYIPGLKRRVGLDAVIGLAPGVGDLIAAALGGYIIWEARRLGLPRRKIARMMANLAFDTAIGAIPVAGDAFDIFFKSNMRNLRIIQEHFRLPKRGPREIEGTAIRVDER</sequence>
<dbReference type="AlphaFoldDB" id="A0A931BSF7"/>
<evidence type="ECO:0000313" key="2">
    <source>
        <dbReference type="EMBL" id="MBF9234390.1"/>
    </source>
</evidence>
<keyword evidence="1" id="KW-1133">Transmembrane helix</keyword>
<accession>A0A931BSF7</accession>
<reference evidence="2" key="1">
    <citation type="submission" date="2020-11" db="EMBL/GenBank/DDBJ databases">
        <authorList>
            <person name="Kim M.K."/>
        </authorList>
    </citation>
    <scope>NUCLEOTIDE SEQUENCE</scope>
    <source>
        <strain evidence="2">BT350</strain>
    </source>
</reference>
<keyword evidence="1" id="KW-0812">Transmembrane</keyword>
<dbReference type="PANTHER" id="PTHR35519">
    <property type="entry name" value="MEMBRANE PROTEINS"/>
    <property type="match status" value="1"/>
</dbReference>
<proteinExistence type="predicted"/>